<dbReference type="EMBL" id="CM045770">
    <property type="protein sequence ID" value="KAI7991186.1"/>
    <property type="molecule type" value="Genomic_DNA"/>
</dbReference>
<comment type="caution">
    <text evidence="1">The sequence shown here is derived from an EMBL/GenBank/DDBJ whole genome shotgun (WGS) entry which is preliminary data.</text>
</comment>
<gene>
    <name evidence="1" type="ORF">LOK49_LG12G02208</name>
</gene>
<evidence type="ECO:0000313" key="1">
    <source>
        <dbReference type="EMBL" id="KAI7991186.1"/>
    </source>
</evidence>
<dbReference type="Proteomes" id="UP001060215">
    <property type="component" value="Chromosome 13"/>
</dbReference>
<sequence>MGAFLCCSKLFWVPFEWNRGVSSVDFREYRNKGLDALTSERVYRATEDSMVGSSIPTAATVLLGLYAPSAEPIIKSKSSNGQIRWVEPHTMAISPSSEFAHKNDLFLQGLIFKHSNDMENWLLHPMRESNLQLFALVSIWISRKMHDSHPLSVKCLKSLGDKMTKEQHFTTRDFLESEVVLMQVLDFEIGTSNIAFKFLEELFIQFK</sequence>
<evidence type="ECO:0000313" key="2">
    <source>
        <dbReference type="Proteomes" id="UP001060215"/>
    </source>
</evidence>
<protein>
    <submittedName>
        <fullName evidence="1">Cyclin-J18-like</fullName>
    </submittedName>
</protein>
<name>A0ACC0FTE6_9ERIC</name>
<accession>A0ACC0FTE6</accession>
<organism evidence="1 2">
    <name type="scientific">Camellia lanceoleosa</name>
    <dbReference type="NCBI Taxonomy" id="1840588"/>
    <lineage>
        <taxon>Eukaryota</taxon>
        <taxon>Viridiplantae</taxon>
        <taxon>Streptophyta</taxon>
        <taxon>Embryophyta</taxon>
        <taxon>Tracheophyta</taxon>
        <taxon>Spermatophyta</taxon>
        <taxon>Magnoliopsida</taxon>
        <taxon>eudicotyledons</taxon>
        <taxon>Gunneridae</taxon>
        <taxon>Pentapetalae</taxon>
        <taxon>asterids</taxon>
        <taxon>Ericales</taxon>
        <taxon>Theaceae</taxon>
        <taxon>Camellia</taxon>
    </lineage>
</organism>
<proteinExistence type="predicted"/>
<keyword evidence="2" id="KW-1185">Reference proteome</keyword>
<reference evidence="1 2" key="1">
    <citation type="journal article" date="2022" name="Plant J.">
        <title>Chromosome-level genome of Camellia lanceoleosa provides a valuable resource for understanding genome evolution and self-incompatibility.</title>
        <authorList>
            <person name="Gong W."/>
            <person name="Xiao S."/>
            <person name="Wang L."/>
            <person name="Liao Z."/>
            <person name="Chang Y."/>
            <person name="Mo W."/>
            <person name="Hu G."/>
            <person name="Li W."/>
            <person name="Zhao G."/>
            <person name="Zhu H."/>
            <person name="Hu X."/>
            <person name="Ji K."/>
            <person name="Xiang X."/>
            <person name="Song Q."/>
            <person name="Yuan D."/>
            <person name="Jin S."/>
            <person name="Zhang L."/>
        </authorList>
    </citation>
    <scope>NUCLEOTIDE SEQUENCE [LARGE SCALE GENOMIC DNA]</scope>
    <source>
        <strain evidence="1">SQ_2022a</strain>
    </source>
</reference>